<dbReference type="PROSITE" id="PS00761">
    <property type="entry name" value="SPASE_I_3"/>
    <property type="match status" value="1"/>
</dbReference>
<dbReference type="GO" id="GO:0009003">
    <property type="term" value="F:signal peptidase activity"/>
    <property type="evidence" value="ECO:0007669"/>
    <property type="project" value="UniProtKB-EC"/>
</dbReference>
<keyword evidence="5" id="KW-0378">Hydrolase</keyword>
<organism evidence="11 12">
    <name type="scientific">Kolteria novifilia</name>
    <dbReference type="NCBI Taxonomy" id="2527975"/>
    <lineage>
        <taxon>Bacteria</taxon>
        <taxon>Pseudomonadati</taxon>
        <taxon>Planctomycetota</taxon>
        <taxon>Planctomycetia</taxon>
        <taxon>Kolteriales</taxon>
        <taxon>Kolteriaceae</taxon>
        <taxon>Kolteria</taxon>
    </lineage>
</organism>
<evidence type="ECO:0000256" key="7">
    <source>
        <dbReference type="PIRSR" id="PIRSR600223-1"/>
    </source>
</evidence>
<evidence type="ECO:0000256" key="1">
    <source>
        <dbReference type="ARBA" id="ARBA00000677"/>
    </source>
</evidence>
<name>A0A518B282_9BACT</name>
<evidence type="ECO:0000256" key="9">
    <source>
        <dbReference type="SAM" id="Phobius"/>
    </source>
</evidence>
<keyword evidence="9" id="KW-1133">Transmembrane helix</keyword>
<dbReference type="InterPro" id="IPR019758">
    <property type="entry name" value="Pept_S26A_signal_pept_1_CS"/>
</dbReference>
<protein>
    <recommendedName>
        <fullName evidence="4">Signal peptidase I</fullName>
        <ecNumber evidence="3">3.4.21.89</ecNumber>
    </recommendedName>
    <alternativeName>
        <fullName evidence="6">Leader peptidase I</fullName>
    </alternativeName>
</protein>
<evidence type="ECO:0000256" key="3">
    <source>
        <dbReference type="ARBA" id="ARBA00013208"/>
    </source>
</evidence>
<dbReference type="CDD" id="cd06530">
    <property type="entry name" value="S26_SPase_I"/>
    <property type="match status" value="1"/>
</dbReference>
<dbReference type="EC" id="3.4.21.89" evidence="3"/>
<evidence type="ECO:0000313" key="12">
    <source>
        <dbReference type="Proteomes" id="UP000317093"/>
    </source>
</evidence>
<comment type="catalytic activity">
    <reaction evidence="1">
        <text>Cleavage of hydrophobic, N-terminal signal or leader sequences from secreted and periplasmic proteins.</text>
        <dbReference type="EC" id="3.4.21.89"/>
    </reaction>
</comment>
<dbReference type="PRINTS" id="PR00727">
    <property type="entry name" value="LEADERPTASE"/>
</dbReference>
<dbReference type="GO" id="GO:0016020">
    <property type="term" value="C:membrane"/>
    <property type="evidence" value="ECO:0007669"/>
    <property type="project" value="InterPro"/>
</dbReference>
<gene>
    <name evidence="11" type="ORF">Pan216_19420</name>
</gene>
<evidence type="ECO:0000256" key="8">
    <source>
        <dbReference type="SAM" id="MobiDB-lite"/>
    </source>
</evidence>
<dbReference type="RefSeq" id="WP_145257726.1">
    <property type="nucleotide sequence ID" value="NZ_CP036279.1"/>
</dbReference>
<feature type="region of interest" description="Disordered" evidence="8">
    <location>
        <begin position="1"/>
        <end position="23"/>
    </location>
</feature>
<dbReference type="OrthoDB" id="9802919at2"/>
<evidence type="ECO:0000256" key="2">
    <source>
        <dbReference type="ARBA" id="ARBA00009370"/>
    </source>
</evidence>
<accession>A0A518B282</accession>
<evidence type="ECO:0000313" key="11">
    <source>
        <dbReference type="EMBL" id="QDU61088.1"/>
    </source>
</evidence>
<comment type="similarity">
    <text evidence="2">Belongs to the peptidase S26 family.</text>
</comment>
<dbReference type="Gene3D" id="2.10.109.10">
    <property type="entry name" value="Umud Fragment, subunit A"/>
    <property type="match status" value="2"/>
</dbReference>
<feature type="domain" description="Peptidase S26" evidence="10">
    <location>
        <begin position="415"/>
        <end position="499"/>
    </location>
</feature>
<dbReference type="InterPro" id="IPR036286">
    <property type="entry name" value="LexA/Signal_pep-like_sf"/>
</dbReference>
<feature type="active site" evidence="7">
    <location>
        <position position="154"/>
    </location>
</feature>
<sequence length="508" mass="56869">MGSTQPKTGEQGKETSSAEGPSNFWSDAREYVETLVFVLVLVCLLRAFAVEAFVIPTGSMATTLLGVHKRVVSPTTGYPSLINASGEVESGIPVTMGRGQNTEEPLDLTNLGRRGGDRVVVAKFLYEGFDDPDRWDVVVFKCPDTQKSHINFIKRLVGLPNETVKISYGDLWVRDDSDQGDGRFHIARKPPKVIDAVRRLVYDNDYPSRAMLETGTAPRWAPESTDQWTVADDGKSFSSSPKRDGWLDYRHLLPDSTSSDGPAPSLITDFESYNSNGRQSRPNNDWVGDLMIECSLEVRQLEGKVTFELVEAARVYQAVFDLATKKIELTQNGEKLAEASSPITSTGSWPIRFANFDDRLTLWVNGSLVFGDGVDVAPLEGDELGPTMADTTPVRIGSREADVTVSQLKIFRDLYYSQQAAEADYRAPFHSRSPEVTPDSVGYWREALSERVPREFSMADDEFLMFGDNSRASSDSREWFRGHVVPRHLLLGRALVLYWPAWRWRFVR</sequence>
<dbReference type="GO" id="GO:0004252">
    <property type="term" value="F:serine-type endopeptidase activity"/>
    <property type="evidence" value="ECO:0007669"/>
    <property type="project" value="InterPro"/>
</dbReference>
<dbReference type="PANTHER" id="PTHR43390">
    <property type="entry name" value="SIGNAL PEPTIDASE I"/>
    <property type="match status" value="1"/>
</dbReference>
<dbReference type="Proteomes" id="UP000317093">
    <property type="component" value="Chromosome"/>
</dbReference>
<dbReference type="SUPFAM" id="SSF51306">
    <property type="entry name" value="LexA/Signal peptidase"/>
    <property type="match status" value="2"/>
</dbReference>
<feature type="active site" evidence="7">
    <location>
        <position position="59"/>
    </location>
</feature>
<keyword evidence="12" id="KW-1185">Reference proteome</keyword>
<dbReference type="KEGG" id="knv:Pan216_19420"/>
<keyword evidence="9" id="KW-0472">Membrane</keyword>
<evidence type="ECO:0000259" key="10">
    <source>
        <dbReference type="Pfam" id="PF10502"/>
    </source>
</evidence>
<dbReference type="Pfam" id="PF10502">
    <property type="entry name" value="Peptidase_S26"/>
    <property type="match status" value="2"/>
</dbReference>
<keyword evidence="9" id="KW-0812">Transmembrane</keyword>
<reference evidence="11 12" key="1">
    <citation type="submission" date="2019-02" db="EMBL/GenBank/DDBJ databases">
        <title>Deep-cultivation of Planctomycetes and their phenomic and genomic characterization uncovers novel biology.</title>
        <authorList>
            <person name="Wiegand S."/>
            <person name="Jogler M."/>
            <person name="Boedeker C."/>
            <person name="Pinto D."/>
            <person name="Vollmers J."/>
            <person name="Rivas-Marin E."/>
            <person name="Kohn T."/>
            <person name="Peeters S.H."/>
            <person name="Heuer A."/>
            <person name="Rast P."/>
            <person name="Oberbeckmann S."/>
            <person name="Bunk B."/>
            <person name="Jeske O."/>
            <person name="Meyerdierks A."/>
            <person name="Storesund J.E."/>
            <person name="Kallscheuer N."/>
            <person name="Luecker S."/>
            <person name="Lage O.M."/>
            <person name="Pohl T."/>
            <person name="Merkel B.J."/>
            <person name="Hornburger P."/>
            <person name="Mueller R.-W."/>
            <person name="Bruemmer F."/>
            <person name="Labrenz M."/>
            <person name="Spormann A.M."/>
            <person name="Op den Camp H."/>
            <person name="Overmann J."/>
            <person name="Amann R."/>
            <person name="Jetten M.S.M."/>
            <person name="Mascher T."/>
            <person name="Medema M.H."/>
            <person name="Devos D.P."/>
            <person name="Kaster A.-K."/>
            <person name="Ovreas L."/>
            <person name="Rohde M."/>
            <person name="Galperin M.Y."/>
            <person name="Jogler C."/>
        </authorList>
    </citation>
    <scope>NUCLEOTIDE SEQUENCE [LARGE SCALE GENOMIC DNA]</scope>
    <source>
        <strain evidence="11 12">Pan216</strain>
    </source>
</reference>
<dbReference type="PANTHER" id="PTHR43390:SF1">
    <property type="entry name" value="CHLOROPLAST PROCESSING PEPTIDASE"/>
    <property type="match status" value="1"/>
</dbReference>
<evidence type="ECO:0000256" key="5">
    <source>
        <dbReference type="ARBA" id="ARBA00022801"/>
    </source>
</evidence>
<feature type="transmembrane region" description="Helical" evidence="9">
    <location>
        <begin position="35"/>
        <end position="55"/>
    </location>
</feature>
<dbReference type="AlphaFoldDB" id="A0A518B282"/>
<dbReference type="EMBL" id="CP036279">
    <property type="protein sequence ID" value="QDU61088.1"/>
    <property type="molecule type" value="Genomic_DNA"/>
</dbReference>
<feature type="domain" description="Peptidase S26" evidence="10">
    <location>
        <begin position="116"/>
        <end position="176"/>
    </location>
</feature>
<evidence type="ECO:0000256" key="4">
    <source>
        <dbReference type="ARBA" id="ARBA00019232"/>
    </source>
</evidence>
<dbReference type="InterPro" id="IPR000223">
    <property type="entry name" value="Pept_S26A_signal_pept_1"/>
</dbReference>
<dbReference type="InterPro" id="IPR019533">
    <property type="entry name" value="Peptidase_S26"/>
</dbReference>
<dbReference type="GO" id="GO:0006465">
    <property type="term" value="P:signal peptide processing"/>
    <property type="evidence" value="ECO:0007669"/>
    <property type="project" value="InterPro"/>
</dbReference>
<proteinExistence type="inferred from homology"/>
<evidence type="ECO:0000256" key="6">
    <source>
        <dbReference type="ARBA" id="ARBA00029906"/>
    </source>
</evidence>